<comment type="caution">
    <text evidence="11">The sequence shown here is derived from an EMBL/GenBank/DDBJ whole genome shotgun (WGS) entry which is preliminary data.</text>
</comment>
<dbReference type="GO" id="GO:0005525">
    <property type="term" value="F:GTP binding"/>
    <property type="evidence" value="ECO:0007669"/>
    <property type="project" value="UniProtKB-KW"/>
</dbReference>
<dbReference type="InterPro" id="IPR005225">
    <property type="entry name" value="Small_GTP-bd"/>
</dbReference>
<evidence type="ECO:0008006" key="13">
    <source>
        <dbReference type="Google" id="ProtNLM"/>
    </source>
</evidence>
<evidence type="ECO:0000256" key="4">
    <source>
        <dbReference type="ARBA" id="ARBA00022481"/>
    </source>
</evidence>
<sequence>MSKNLGTPIKLVVIGDGTVGKTCALLTYTTGKFPSDYIPTIFENYSALINIDGKKVNLGLWDTAGQEDFKQIRPLSYPNTDVFLLFFAVNEQSSYINAQQKWYPELRTALNNVPIIIVGSKIDLRQNDEKCIQRESAKKMADQLGCLYLECSAKEKIGLNELFEEAVRTALRSKKPSRAQEEKKQNKDKSCQLI</sequence>
<dbReference type="AlphaFoldDB" id="A0A8S1M1C8"/>
<comment type="subcellular location">
    <subcellularLocation>
        <location evidence="1">Cell membrane</location>
        <topology evidence="1">Lipid-anchor</topology>
        <orientation evidence="1">Cytoplasmic side</orientation>
    </subcellularLocation>
</comment>
<dbReference type="Pfam" id="PF00071">
    <property type="entry name" value="Ras"/>
    <property type="match status" value="1"/>
</dbReference>
<reference evidence="11" key="1">
    <citation type="submission" date="2021-01" db="EMBL/GenBank/DDBJ databases">
        <authorList>
            <consortium name="Genoscope - CEA"/>
            <person name="William W."/>
        </authorList>
    </citation>
    <scope>NUCLEOTIDE SEQUENCE</scope>
</reference>
<dbReference type="Proteomes" id="UP000692954">
    <property type="component" value="Unassembled WGS sequence"/>
</dbReference>
<gene>
    <name evidence="11" type="ORF">PSON_ATCC_30995.1.T0240336</name>
</gene>
<proteinExistence type="inferred from homology"/>
<evidence type="ECO:0000256" key="8">
    <source>
        <dbReference type="ARBA" id="ARBA00023288"/>
    </source>
</evidence>
<dbReference type="PROSITE" id="PS51421">
    <property type="entry name" value="RAS"/>
    <property type="match status" value="1"/>
</dbReference>
<dbReference type="EMBL" id="CAJJDN010000024">
    <property type="protein sequence ID" value="CAD8068764.1"/>
    <property type="molecule type" value="Genomic_DNA"/>
</dbReference>
<keyword evidence="6" id="KW-0342">GTP-binding</keyword>
<evidence type="ECO:0000256" key="7">
    <source>
        <dbReference type="ARBA" id="ARBA00023136"/>
    </source>
</evidence>
<dbReference type="PROSITE" id="PS51420">
    <property type="entry name" value="RHO"/>
    <property type="match status" value="1"/>
</dbReference>
<evidence type="ECO:0000256" key="1">
    <source>
        <dbReference type="ARBA" id="ARBA00004342"/>
    </source>
</evidence>
<feature type="region of interest" description="Disordered" evidence="10">
    <location>
        <begin position="174"/>
        <end position="194"/>
    </location>
</feature>
<dbReference type="CDD" id="cd00157">
    <property type="entry name" value="Rho"/>
    <property type="match status" value="1"/>
</dbReference>
<evidence type="ECO:0000313" key="11">
    <source>
        <dbReference type="EMBL" id="CAD8068764.1"/>
    </source>
</evidence>
<dbReference type="SMART" id="SM00174">
    <property type="entry name" value="RHO"/>
    <property type="match status" value="1"/>
</dbReference>
<name>A0A8S1M1C8_9CILI</name>
<dbReference type="GO" id="GO:0007264">
    <property type="term" value="P:small GTPase-mediated signal transduction"/>
    <property type="evidence" value="ECO:0007669"/>
    <property type="project" value="InterPro"/>
</dbReference>
<evidence type="ECO:0000256" key="10">
    <source>
        <dbReference type="SAM" id="MobiDB-lite"/>
    </source>
</evidence>
<dbReference type="FunFam" id="3.40.50.300:FF:000983">
    <property type="entry name" value="Rho family GTPase"/>
    <property type="match status" value="1"/>
</dbReference>
<evidence type="ECO:0000256" key="2">
    <source>
        <dbReference type="ARBA" id="ARBA00010142"/>
    </source>
</evidence>
<protein>
    <recommendedName>
        <fullName evidence="13">Rho GTPase</fullName>
    </recommendedName>
</protein>
<keyword evidence="12" id="KW-1185">Reference proteome</keyword>
<dbReference type="OrthoDB" id="8830751at2759"/>
<dbReference type="SMART" id="SM00175">
    <property type="entry name" value="RAB"/>
    <property type="match status" value="1"/>
</dbReference>
<evidence type="ECO:0000256" key="9">
    <source>
        <dbReference type="ARBA" id="ARBA00023289"/>
    </source>
</evidence>
<dbReference type="PANTHER" id="PTHR24072">
    <property type="entry name" value="RHO FAMILY GTPASE"/>
    <property type="match status" value="1"/>
</dbReference>
<keyword evidence="4" id="KW-0488">Methylation</keyword>
<accession>A0A8S1M1C8</accession>
<dbReference type="GO" id="GO:0003924">
    <property type="term" value="F:GTPase activity"/>
    <property type="evidence" value="ECO:0007669"/>
    <property type="project" value="InterPro"/>
</dbReference>
<dbReference type="InterPro" id="IPR003578">
    <property type="entry name" value="Small_GTPase_Rho"/>
</dbReference>
<evidence type="ECO:0000313" key="12">
    <source>
        <dbReference type="Proteomes" id="UP000692954"/>
    </source>
</evidence>
<feature type="compositionally biased region" description="Basic and acidic residues" evidence="10">
    <location>
        <begin position="178"/>
        <end position="194"/>
    </location>
</feature>
<dbReference type="PROSITE" id="PS51419">
    <property type="entry name" value="RAB"/>
    <property type="match status" value="1"/>
</dbReference>
<evidence type="ECO:0000256" key="5">
    <source>
        <dbReference type="ARBA" id="ARBA00022741"/>
    </source>
</evidence>
<dbReference type="NCBIfam" id="TIGR00231">
    <property type="entry name" value="small_GTP"/>
    <property type="match status" value="1"/>
</dbReference>
<dbReference type="SMART" id="SM00173">
    <property type="entry name" value="RAS"/>
    <property type="match status" value="1"/>
</dbReference>
<dbReference type="InterPro" id="IPR001806">
    <property type="entry name" value="Small_GTPase"/>
</dbReference>
<keyword evidence="3" id="KW-1003">Cell membrane</keyword>
<keyword evidence="9" id="KW-0636">Prenylation</keyword>
<dbReference type="GO" id="GO:0005886">
    <property type="term" value="C:plasma membrane"/>
    <property type="evidence" value="ECO:0007669"/>
    <property type="project" value="UniProtKB-SubCell"/>
</dbReference>
<keyword evidence="5" id="KW-0547">Nucleotide-binding</keyword>
<evidence type="ECO:0000256" key="3">
    <source>
        <dbReference type="ARBA" id="ARBA00022475"/>
    </source>
</evidence>
<keyword evidence="7" id="KW-0472">Membrane</keyword>
<evidence type="ECO:0000256" key="6">
    <source>
        <dbReference type="ARBA" id="ARBA00023134"/>
    </source>
</evidence>
<organism evidence="11 12">
    <name type="scientific">Paramecium sonneborni</name>
    <dbReference type="NCBI Taxonomy" id="65129"/>
    <lineage>
        <taxon>Eukaryota</taxon>
        <taxon>Sar</taxon>
        <taxon>Alveolata</taxon>
        <taxon>Ciliophora</taxon>
        <taxon>Intramacronucleata</taxon>
        <taxon>Oligohymenophorea</taxon>
        <taxon>Peniculida</taxon>
        <taxon>Parameciidae</taxon>
        <taxon>Paramecium</taxon>
    </lineage>
</organism>
<dbReference type="SMART" id="SM00176">
    <property type="entry name" value="RAN"/>
    <property type="match status" value="1"/>
</dbReference>
<comment type="similarity">
    <text evidence="2">Belongs to the small GTPase superfamily. Rho family.</text>
</comment>
<keyword evidence="8" id="KW-0449">Lipoprotein</keyword>